<dbReference type="AlphaFoldDB" id="X0WBB1"/>
<feature type="domain" description="Small ribosomal subunit protein uS5 C-terminal" evidence="4">
    <location>
        <begin position="9"/>
        <end position="78"/>
    </location>
</feature>
<reference evidence="5" key="1">
    <citation type="journal article" date="2014" name="Front. Microbiol.">
        <title>High frequency of phylogenetically diverse reductive dehalogenase-homologous genes in deep subseafloor sedimentary metagenomes.</title>
        <authorList>
            <person name="Kawai M."/>
            <person name="Futagami T."/>
            <person name="Toyoda A."/>
            <person name="Takaki Y."/>
            <person name="Nishi S."/>
            <person name="Hori S."/>
            <person name="Arai W."/>
            <person name="Tsubouchi T."/>
            <person name="Morono Y."/>
            <person name="Uchiyama I."/>
            <person name="Ito T."/>
            <person name="Fujiyama A."/>
            <person name="Inagaki F."/>
            <person name="Takami H."/>
        </authorList>
    </citation>
    <scope>NUCLEOTIDE SEQUENCE</scope>
    <source>
        <strain evidence="5">Expedition CK06-06</strain>
    </source>
</reference>
<dbReference type="FunFam" id="3.30.230.10:FF:000002">
    <property type="entry name" value="30S ribosomal protein S5"/>
    <property type="match status" value="1"/>
</dbReference>
<dbReference type="EMBL" id="BARS01030323">
    <property type="protein sequence ID" value="GAG20477.1"/>
    <property type="molecule type" value="Genomic_DNA"/>
</dbReference>
<accession>X0WBB1</accession>
<dbReference type="PANTHER" id="PTHR48277">
    <property type="entry name" value="MITOCHONDRIAL RIBOSOMAL PROTEIN S5"/>
    <property type="match status" value="1"/>
</dbReference>
<dbReference type="InterPro" id="IPR020568">
    <property type="entry name" value="Ribosomal_Su5_D2-typ_SF"/>
</dbReference>
<dbReference type="SUPFAM" id="SSF54211">
    <property type="entry name" value="Ribosomal protein S5 domain 2-like"/>
    <property type="match status" value="1"/>
</dbReference>
<organism evidence="5">
    <name type="scientific">marine sediment metagenome</name>
    <dbReference type="NCBI Taxonomy" id="412755"/>
    <lineage>
        <taxon>unclassified sequences</taxon>
        <taxon>metagenomes</taxon>
        <taxon>ecological metagenomes</taxon>
    </lineage>
</organism>
<evidence type="ECO:0000259" key="4">
    <source>
        <dbReference type="Pfam" id="PF03719"/>
    </source>
</evidence>
<dbReference type="InterPro" id="IPR000851">
    <property type="entry name" value="Ribosomal_uS5"/>
</dbReference>
<dbReference type="GO" id="GO:0003735">
    <property type="term" value="F:structural constituent of ribosome"/>
    <property type="evidence" value="ECO:0007669"/>
    <property type="project" value="InterPro"/>
</dbReference>
<evidence type="ECO:0000256" key="1">
    <source>
        <dbReference type="ARBA" id="ARBA00008945"/>
    </source>
</evidence>
<dbReference type="PANTHER" id="PTHR48277:SF1">
    <property type="entry name" value="MITOCHONDRIAL RIBOSOMAL PROTEIN S5"/>
    <property type="match status" value="1"/>
</dbReference>
<proteinExistence type="inferred from homology"/>
<dbReference type="InterPro" id="IPR014721">
    <property type="entry name" value="Ribsml_uS5_D2-typ_fold_subgr"/>
</dbReference>
<dbReference type="GO" id="GO:0003723">
    <property type="term" value="F:RNA binding"/>
    <property type="evidence" value="ECO:0007669"/>
    <property type="project" value="InterPro"/>
</dbReference>
<dbReference type="Gene3D" id="3.30.230.10">
    <property type="match status" value="1"/>
</dbReference>
<dbReference type="Pfam" id="PF03719">
    <property type="entry name" value="Ribosomal_S5_C"/>
    <property type="match status" value="1"/>
</dbReference>
<comment type="caution">
    <text evidence="5">The sequence shown here is derived from an EMBL/GenBank/DDBJ whole genome shotgun (WGS) entry which is preliminary data.</text>
</comment>
<name>X0WBB1_9ZZZZ</name>
<protein>
    <recommendedName>
        <fullName evidence="4">Small ribosomal subunit protein uS5 C-terminal domain-containing protein</fullName>
    </recommendedName>
</protein>
<evidence type="ECO:0000313" key="5">
    <source>
        <dbReference type="EMBL" id="GAG20477.1"/>
    </source>
</evidence>
<dbReference type="InterPro" id="IPR005324">
    <property type="entry name" value="Ribosomal_uS5_C"/>
</dbReference>
<comment type="similarity">
    <text evidence="1">Belongs to the universal ribosomal protein uS5 family.</text>
</comment>
<keyword evidence="3" id="KW-0687">Ribonucleoprotein</keyword>
<feature type="non-terminal residue" evidence="5">
    <location>
        <position position="1"/>
    </location>
</feature>
<sequence>TIPHEVWVHFGAAKVLMKPAPPGTGLIAGGGVRAVLQMAGIRDVVAKSLGSDNAVNVVKATMRGLSQMKDVKSAVASRRALATVET</sequence>
<dbReference type="GO" id="GO:0005737">
    <property type="term" value="C:cytoplasm"/>
    <property type="evidence" value="ECO:0007669"/>
    <property type="project" value="UniProtKB-ARBA"/>
</dbReference>
<evidence type="ECO:0000256" key="3">
    <source>
        <dbReference type="ARBA" id="ARBA00023274"/>
    </source>
</evidence>
<gene>
    <name evidence="5" type="ORF">S01H1_47298</name>
</gene>
<dbReference type="GO" id="GO:1990904">
    <property type="term" value="C:ribonucleoprotein complex"/>
    <property type="evidence" value="ECO:0007669"/>
    <property type="project" value="UniProtKB-KW"/>
</dbReference>
<dbReference type="GO" id="GO:0005840">
    <property type="term" value="C:ribosome"/>
    <property type="evidence" value="ECO:0007669"/>
    <property type="project" value="UniProtKB-KW"/>
</dbReference>
<keyword evidence="2" id="KW-0689">Ribosomal protein</keyword>
<dbReference type="GO" id="GO:0006412">
    <property type="term" value="P:translation"/>
    <property type="evidence" value="ECO:0007669"/>
    <property type="project" value="InterPro"/>
</dbReference>
<evidence type="ECO:0000256" key="2">
    <source>
        <dbReference type="ARBA" id="ARBA00022980"/>
    </source>
</evidence>